<organism evidence="3 4">
    <name type="scientific">Croceimicrobium hydrocarbonivorans</name>
    <dbReference type="NCBI Taxonomy" id="2761580"/>
    <lineage>
        <taxon>Bacteria</taxon>
        <taxon>Pseudomonadati</taxon>
        <taxon>Bacteroidota</taxon>
        <taxon>Flavobacteriia</taxon>
        <taxon>Flavobacteriales</taxon>
        <taxon>Owenweeksiaceae</taxon>
        <taxon>Croceimicrobium</taxon>
    </lineage>
</organism>
<dbReference type="Pfam" id="PF18911">
    <property type="entry name" value="PKD_4"/>
    <property type="match status" value="1"/>
</dbReference>
<evidence type="ECO:0000256" key="1">
    <source>
        <dbReference type="SAM" id="SignalP"/>
    </source>
</evidence>
<dbReference type="PROSITE" id="PS50093">
    <property type="entry name" value="PKD"/>
    <property type="match status" value="1"/>
</dbReference>
<feature type="chain" id="PRO_5028851088" evidence="1">
    <location>
        <begin position="24"/>
        <end position="646"/>
    </location>
</feature>
<evidence type="ECO:0000313" key="3">
    <source>
        <dbReference type="EMBL" id="QNR23821.1"/>
    </source>
</evidence>
<gene>
    <name evidence="3" type="ORF">H4K34_15805</name>
</gene>
<evidence type="ECO:0000259" key="2">
    <source>
        <dbReference type="PROSITE" id="PS50093"/>
    </source>
</evidence>
<dbReference type="CDD" id="cd00146">
    <property type="entry name" value="PKD"/>
    <property type="match status" value="1"/>
</dbReference>
<dbReference type="NCBIfam" id="TIGR04131">
    <property type="entry name" value="Bac_Flav_CTERM"/>
    <property type="match status" value="1"/>
</dbReference>
<name>A0A7H0VDM3_9FLAO</name>
<dbReference type="SUPFAM" id="SSF49299">
    <property type="entry name" value="PKD domain"/>
    <property type="match status" value="1"/>
</dbReference>
<dbReference type="Proteomes" id="UP000516305">
    <property type="component" value="Chromosome"/>
</dbReference>
<dbReference type="InterPro" id="IPR035986">
    <property type="entry name" value="PKD_dom_sf"/>
</dbReference>
<reference evidence="3 4" key="1">
    <citation type="submission" date="2020-08" db="EMBL/GenBank/DDBJ databases">
        <title>Croceimicrobium hydrocarbonivorans gen. nov., sp. nov., a novel marine bacterium isolated from a bacterial consortium that degrades polyethylene terephthalate.</title>
        <authorList>
            <person name="Liu R."/>
        </authorList>
    </citation>
    <scope>NUCLEOTIDE SEQUENCE [LARGE SCALE GENOMIC DNA]</scope>
    <source>
        <strain evidence="3 4">A20-9</strain>
    </source>
</reference>
<accession>A0A7H0VDM3</accession>
<feature type="signal peptide" evidence="1">
    <location>
        <begin position="1"/>
        <end position="23"/>
    </location>
</feature>
<dbReference type="InterPro" id="IPR000601">
    <property type="entry name" value="PKD_dom"/>
</dbReference>
<dbReference type="InterPro" id="IPR026341">
    <property type="entry name" value="T9SS_type_B"/>
</dbReference>
<dbReference type="EMBL" id="CP060139">
    <property type="protein sequence ID" value="QNR23821.1"/>
    <property type="molecule type" value="Genomic_DNA"/>
</dbReference>
<dbReference type="InterPro" id="IPR022409">
    <property type="entry name" value="PKD/Chitinase_dom"/>
</dbReference>
<evidence type="ECO:0000313" key="4">
    <source>
        <dbReference type="Proteomes" id="UP000516305"/>
    </source>
</evidence>
<dbReference type="RefSeq" id="WP_210758356.1">
    <property type="nucleotide sequence ID" value="NZ_CP060139.1"/>
</dbReference>
<feature type="domain" description="PKD" evidence="2">
    <location>
        <begin position="335"/>
        <end position="369"/>
    </location>
</feature>
<dbReference type="SMART" id="SM00089">
    <property type="entry name" value="PKD"/>
    <property type="match status" value="1"/>
</dbReference>
<protein>
    <submittedName>
        <fullName evidence="3">Gliding motility-associated C-terminal domain-containing protein</fullName>
    </submittedName>
</protein>
<sequence>MKLLERTGFLLVLMLLSVSSLNAAHLIGGEITYSCQGNNLYTVSLRVYRDCAGGGAAFDGNANVAIYDINNQLIRTLSIPRGQIISLNNSLSSDPCVSVPANLCVEYADYIDTVTLPPVVGGYTIVHQRCCRNAIIGNVNNPGSFGNTYSVRIPSMDTTCNSAPHIVSPPDNVLCLNRPATINLQVTEADGDSISYDLCQIFAGGGNAGGGGGNCFSVIPNPPCPPPFTPLTFAAPQTFSNPIPASTNFTINPRTGQLRGTANQIGVYVAGICITEWRDGQIMSTVRLDYQFAVTQCTQNIVSDMRTPLEDPTILCDGLTVQFESETNNANGLLWNFGDLNTNSDTSRLANPTYTYPAPGTYYVRLIANPGETCSDTTFAPFKVTAPVQGDFLWDGVPCYEVQGIQFEAIGTNIRPNTRYEWEFGADALIPTVTGRSAFGISWMQPGPKPVKLTLYWDSCSQEIVDTIDIVRGNVFTDAGPDTAIQRGSELRLHANYGADYYWYASSPIEIDNPFSRNPTFRFRERDDTVMVYLILTDQYGCKGKDSLWVYISDDLDAAVYNIITPNGDGVNDFFDISYINPSGNCGLYIMNRWGAEVYRDNAYSNDWFGTDQDGNPLPDGTYYYVVQCGVEVRSTGPITINRFYD</sequence>
<keyword evidence="1" id="KW-0732">Signal</keyword>
<dbReference type="KEGG" id="chyd:H4K34_15805"/>
<proteinExistence type="predicted"/>
<dbReference type="Gene3D" id="2.60.40.10">
    <property type="entry name" value="Immunoglobulins"/>
    <property type="match status" value="1"/>
</dbReference>
<keyword evidence="4" id="KW-1185">Reference proteome</keyword>
<dbReference type="InterPro" id="IPR013783">
    <property type="entry name" value="Ig-like_fold"/>
</dbReference>
<dbReference type="Pfam" id="PF13585">
    <property type="entry name" value="CHU_C"/>
    <property type="match status" value="1"/>
</dbReference>
<dbReference type="AlphaFoldDB" id="A0A7H0VDM3"/>